<feature type="domain" description="PLD phosphodiesterase" evidence="2">
    <location>
        <begin position="409"/>
        <end position="435"/>
    </location>
</feature>
<keyword evidence="5" id="KW-1185">Reference proteome</keyword>
<evidence type="ECO:0000313" key="6">
    <source>
        <dbReference type="Proteomes" id="UP000480556"/>
    </source>
</evidence>
<dbReference type="Gene3D" id="3.30.870.10">
    <property type="entry name" value="Endonuclease Chain A"/>
    <property type="match status" value="2"/>
</dbReference>
<protein>
    <submittedName>
        <fullName evidence="3">Phospholipase D family protein</fullName>
    </submittedName>
</protein>
<dbReference type="GO" id="GO:0030572">
    <property type="term" value="F:phosphatidyltransferase activity"/>
    <property type="evidence" value="ECO:0007669"/>
    <property type="project" value="UniProtKB-ARBA"/>
</dbReference>
<dbReference type="Pfam" id="PF13091">
    <property type="entry name" value="PLDc_2"/>
    <property type="match status" value="2"/>
</dbReference>
<sequence length="518" mass="60350">MTKLKFCMLTYLTCLVFLLSGCDLAANTAQKSAETKMQTEHWITQNESRQKFALGQTAYLPLFDGFMSISSRLYLINHAKYTLDLQYYIWRDDYIGNLMLSQLLSAADRGVKVRLLIDDQNGNQLDKKLSALSQHPNIEIRIFNPYYFRDFRVLDYALRFKHINHRMHNKLIVADGAVAVTGGRNISSEYFDASYQFQFTDVDIFFAGQAVKAANQSFWQFWNDPLSYQINGLISTPQNSRHLVELRKFFINARGSQKTLKKRIDMAEKELANHLEQRPIQWAKAHFVADHPNKIRNNAAKSERIYSQMLNLMGEPKHHLELVSAYFVPTQWGADYLSQRAKNGIDIRILTNSFMANDVAVVHAFYQKYRKQLLKNGVKLWEFKPYIERGERTWYERMTGNIIPAKNKNSSSLHAKFFDVDGMVFIGSFNFDPRSAYLNTEVGLVVESDQLQNEISANLNRYLPQVAYELKLNDKDEIIWLDHQKNGTVKILTHEPETTRFQRWIIHTVAKTPFEWMM</sequence>
<evidence type="ECO:0000313" key="5">
    <source>
        <dbReference type="Proteomes" id="UP000327478"/>
    </source>
</evidence>
<dbReference type="InterPro" id="IPR001736">
    <property type="entry name" value="PLipase_D/transphosphatidylase"/>
</dbReference>
<dbReference type="RefSeq" id="WP_153371510.1">
    <property type="nucleotide sequence ID" value="NZ_CP045650.1"/>
</dbReference>
<dbReference type="Proteomes" id="UP000480556">
    <property type="component" value="Unassembled WGS sequence"/>
</dbReference>
<gene>
    <name evidence="4" type="ORF">GFH30_06795</name>
    <name evidence="3" type="ORF">GHJ48_09115</name>
</gene>
<feature type="chain" id="PRO_5044623620" evidence="1">
    <location>
        <begin position="26"/>
        <end position="518"/>
    </location>
</feature>
<evidence type="ECO:0000259" key="2">
    <source>
        <dbReference type="PROSITE" id="PS50035"/>
    </source>
</evidence>
<proteinExistence type="predicted"/>
<accession>A0A5Q0P2X3</accession>
<dbReference type="AlphaFoldDB" id="A0A5Q0P2X3"/>
<evidence type="ECO:0000256" key="1">
    <source>
        <dbReference type="SAM" id="SignalP"/>
    </source>
</evidence>
<dbReference type="GO" id="GO:0032049">
    <property type="term" value="P:cardiolipin biosynthetic process"/>
    <property type="evidence" value="ECO:0007669"/>
    <property type="project" value="UniProtKB-ARBA"/>
</dbReference>
<dbReference type="PROSITE" id="PS50035">
    <property type="entry name" value="PLD"/>
    <property type="match status" value="2"/>
</dbReference>
<dbReference type="EMBL" id="WITK01000014">
    <property type="protein sequence ID" value="MQW92544.1"/>
    <property type="molecule type" value="Genomic_DNA"/>
</dbReference>
<organism evidence="3 6">
    <name type="scientific">Acinetobacter wanghuae</name>
    <dbReference type="NCBI Taxonomy" id="2662362"/>
    <lineage>
        <taxon>Bacteria</taxon>
        <taxon>Pseudomonadati</taxon>
        <taxon>Pseudomonadota</taxon>
        <taxon>Gammaproteobacteria</taxon>
        <taxon>Moraxellales</taxon>
        <taxon>Moraxellaceae</taxon>
        <taxon>Acinetobacter</taxon>
    </lineage>
</organism>
<dbReference type="SUPFAM" id="SSF56024">
    <property type="entry name" value="Phospholipase D/nuclease"/>
    <property type="match status" value="2"/>
</dbReference>
<dbReference type="SMART" id="SM00155">
    <property type="entry name" value="PLDc"/>
    <property type="match status" value="2"/>
</dbReference>
<keyword evidence="1" id="KW-0732">Signal</keyword>
<dbReference type="Proteomes" id="UP000327478">
    <property type="component" value="Chromosome"/>
</dbReference>
<evidence type="ECO:0000313" key="3">
    <source>
        <dbReference type="EMBL" id="MQW92544.1"/>
    </source>
</evidence>
<dbReference type="PROSITE" id="PS51257">
    <property type="entry name" value="PROKAR_LIPOPROTEIN"/>
    <property type="match status" value="1"/>
</dbReference>
<dbReference type="CDD" id="cd09113">
    <property type="entry name" value="PLDc_ymdC_like_2"/>
    <property type="match status" value="1"/>
</dbReference>
<dbReference type="InterPro" id="IPR025202">
    <property type="entry name" value="PLD-like_dom"/>
</dbReference>
<reference evidence="5 6" key="1">
    <citation type="submission" date="2019-10" db="EMBL/GenBank/DDBJ databases">
        <authorList>
            <person name="Dong K."/>
        </authorList>
    </citation>
    <scope>NUCLEOTIDE SEQUENCE [LARGE SCALE GENOMIC DNA]</scope>
    <source>
        <strain evidence="5">dk386</strain>
        <strain evidence="4">Dk386</strain>
        <strain evidence="6">dk771</strain>
        <strain evidence="3">Dk771</strain>
    </source>
</reference>
<dbReference type="EMBL" id="CP045650">
    <property type="protein sequence ID" value="QGA11116.1"/>
    <property type="molecule type" value="Genomic_DNA"/>
</dbReference>
<feature type="domain" description="PLD phosphodiesterase" evidence="2">
    <location>
        <begin position="163"/>
        <end position="190"/>
    </location>
</feature>
<dbReference type="PANTHER" id="PTHR21248:SF12">
    <property type="entry name" value="CARDIOLIPIN SYNTHASE C"/>
    <property type="match status" value="1"/>
</dbReference>
<evidence type="ECO:0000313" key="4">
    <source>
        <dbReference type="EMBL" id="QGA11116.1"/>
    </source>
</evidence>
<dbReference type="CDD" id="cd09111">
    <property type="entry name" value="PLDc_ymdC_like_1"/>
    <property type="match status" value="1"/>
</dbReference>
<name>A0A5Q0P2X3_9GAMM</name>
<feature type="signal peptide" evidence="1">
    <location>
        <begin position="1"/>
        <end position="25"/>
    </location>
</feature>
<dbReference type="PANTHER" id="PTHR21248">
    <property type="entry name" value="CARDIOLIPIN SYNTHASE"/>
    <property type="match status" value="1"/>
</dbReference>